<feature type="domain" description="Biotin carboxylation" evidence="19">
    <location>
        <begin position="60"/>
        <end position="295"/>
    </location>
</feature>
<evidence type="ECO:0000256" key="12">
    <source>
        <dbReference type="ARBA" id="ARBA00023239"/>
    </source>
</evidence>
<evidence type="ECO:0000256" key="16">
    <source>
        <dbReference type="PIRNR" id="PIRNR001365"/>
    </source>
</evidence>
<comment type="subunit">
    <text evidence="15">Homotetramer; dimer of dimers.</text>
</comment>
<dbReference type="UniPathway" id="UPA00034">
    <property type="reaction ID" value="UER00017"/>
</dbReference>
<sequence length="295" mass="31713">MVFGRLLTAMVTPFDQHGEVDEKQIKPLVDHLIHTGTEGLVVSGTTGESPTLSKSEKLALFEMVLEATDGRVPVIAGTGSNNTADTVALTKEVEKLGVEGVLLVSPYYSKPNQSGLYEHFKTIAQSVHIPIMLYNVPGRTASNLEADTVVKLAALDNVVCIKEASGDLSQMAQIIERTSDDFVVYSGDDALTLPVLSIGGYGVVSVASHVVGQQMQQMIHDFIDGNVKEAAQTHRLLLPIMKQLFAQPSPVPVKALLNQLGVSVGGVRLPLVGLSDTEQAELSQVYQQFTDKFSE</sequence>
<evidence type="ECO:0000256" key="7">
    <source>
        <dbReference type="ARBA" id="ARBA00022605"/>
    </source>
</evidence>
<evidence type="ECO:0000256" key="8">
    <source>
        <dbReference type="ARBA" id="ARBA00022741"/>
    </source>
</evidence>
<evidence type="ECO:0000256" key="10">
    <source>
        <dbReference type="ARBA" id="ARBA00022915"/>
    </source>
</evidence>
<dbReference type="AlphaFoldDB" id="A0A8J2ZWL5"/>
<gene>
    <name evidence="15 20" type="primary">dapA</name>
    <name evidence="20" type="ORF">GCM10007096_20800</name>
</gene>
<keyword evidence="21" id="KW-1185">Reference proteome</keyword>
<evidence type="ECO:0000256" key="6">
    <source>
        <dbReference type="ARBA" id="ARBA00022598"/>
    </source>
</evidence>
<feature type="active site" description="Schiff-base intermediate with substrate" evidence="15 17">
    <location>
        <position position="162"/>
    </location>
</feature>
<dbReference type="GO" id="GO:0016874">
    <property type="term" value="F:ligase activity"/>
    <property type="evidence" value="ECO:0007669"/>
    <property type="project" value="UniProtKB-KW"/>
</dbReference>
<dbReference type="EC" id="4.3.3.7" evidence="4 15"/>
<feature type="binding site" evidence="15 18">
    <location>
        <position position="204"/>
    </location>
    <ligand>
        <name>pyruvate</name>
        <dbReference type="ChEBI" id="CHEBI:15361"/>
    </ligand>
</feature>
<evidence type="ECO:0000256" key="3">
    <source>
        <dbReference type="ARBA" id="ARBA00007592"/>
    </source>
</evidence>
<dbReference type="SUPFAM" id="SSF51569">
    <property type="entry name" value="Aldolase"/>
    <property type="match status" value="1"/>
</dbReference>
<comment type="subcellular location">
    <subcellularLocation>
        <location evidence="15">Cytoplasm</location>
    </subcellularLocation>
</comment>
<dbReference type="InterPro" id="IPR020624">
    <property type="entry name" value="Schiff_base-form_aldolases_CS"/>
</dbReference>
<reference evidence="20" key="2">
    <citation type="submission" date="2020-09" db="EMBL/GenBank/DDBJ databases">
        <authorList>
            <person name="Sun Q."/>
            <person name="Zhou Y."/>
        </authorList>
    </citation>
    <scope>NUCLEOTIDE SEQUENCE</scope>
    <source>
        <strain evidence="20">CGMCC 1.12777</strain>
    </source>
</reference>
<dbReference type="PROSITE" id="PS50979">
    <property type="entry name" value="BC"/>
    <property type="match status" value="1"/>
</dbReference>
<dbReference type="EMBL" id="BMFV01000014">
    <property type="protein sequence ID" value="GGH82029.1"/>
    <property type="molecule type" value="Genomic_DNA"/>
</dbReference>
<dbReference type="GO" id="GO:0005524">
    <property type="term" value="F:ATP binding"/>
    <property type="evidence" value="ECO:0007669"/>
    <property type="project" value="UniProtKB-KW"/>
</dbReference>
<evidence type="ECO:0000256" key="17">
    <source>
        <dbReference type="PIRSR" id="PIRSR001365-1"/>
    </source>
</evidence>
<comment type="catalytic activity">
    <reaction evidence="14 15">
        <text>L-aspartate 4-semialdehyde + pyruvate = (2S,4S)-4-hydroxy-2,3,4,5-tetrahydrodipicolinate + H2O + H(+)</text>
        <dbReference type="Rhea" id="RHEA:34171"/>
        <dbReference type="ChEBI" id="CHEBI:15361"/>
        <dbReference type="ChEBI" id="CHEBI:15377"/>
        <dbReference type="ChEBI" id="CHEBI:15378"/>
        <dbReference type="ChEBI" id="CHEBI:67139"/>
        <dbReference type="ChEBI" id="CHEBI:537519"/>
        <dbReference type="EC" id="4.3.3.7"/>
    </reaction>
</comment>
<accession>A0A8J2ZWL5</accession>
<keyword evidence="12 15" id="KW-0456">Lyase</keyword>
<dbReference type="InterPro" id="IPR005263">
    <property type="entry name" value="DapA"/>
</dbReference>
<dbReference type="PANTHER" id="PTHR12128">
    <property type="entry name" value="DIHYDRODIPICOLINATE SYNTHASE"/>
    <property type="match status" value="1"/>
</dbReference>
<keyword evidence="5 15" id="KW-0963">Cytoplasm</keyword>
<feature type="site" description="Part of a proton relay during catalysis" evidence="15">
    <location>
        <position position="45"/>
    </location>
</feature>
<dbReference type="InterPro" id="IPR002220">
    <property type="entry name" value="DapA-like"/>
</dbReference>
<dbReference type="PIRSF" id="PIRSF001365">
    <property type="entry name" value="DHDPS"/>
    <property type="match status" value="1"/>
</dbReference>
<keyword evidence="10 15" id="KW-0220">Diaminopimelate biosynthesis</keyword>
<name>A0A8J2ZWL5_9BACL</name>
<evidence type="ECO:0000256" key="11">
    <source>
        <dbReference type="ARBA" id="ARBA00023154"/>
    </source>
</evidence>
<dbReference type="Gene3D" id="3.20.20.70">
    <property type="entry name" value="Aldolase class I"/>
    <property type="match status" value="1"/>
</dbReference>
<dbReference type="SMART" id="SM01130">
    <property type="entry name" value="DHDPS"/>
    <property type="match status" value="1"/>
</dbReference>
<proteinExistence type="inferred from homology"/>
<dbReference type="GO" id="GO:0009089">
    <property type="term" value="P:lysine biosynthetic process via diaminopimelate"/>
    <property type="evidence" value="ECO:0007669"/>
    <property type="project" value="UniProtKB-UniRule"/>
</dbReference>
<organism evidence="20 21">
    <name type="scientific">Pullulanibacillus pueri</name>
    <dbReference type="NCBI Taxonomy" id="1437324"/>
    <lineage>
        <taxon>Bacteria</taxon>
        <taxon>Bacillati</taxon>
        <taxon>Bacillota</taxon>
        <taxon>Bacilli</taxon>
        <taxon>Bacillales</taxon>
        <taxon>Sporolactobacillaceae</taxon>
        <taxon>Pullulanibacillus</taxon>
    </lineage>
</organism>
<feature type="binding site" evidence="15 18">
    <location>
        <position position="46"/>
    </location>
    <ligand>
        <name>pyruvate</name>
        <dbReference type="ChEBI" id="CHEBI:15361"/>
    </ligand>
</feature>
<keyword evidence="9" id="KW-0067">ATP-binding</keyword>
<dbReference type="Pfam" id="PF00701">
    <property type="entry name" value="DHDPS"/>
    <property type="match status" value="1"/>
</dbReference>
<dbReference type="PANTHER" id="PTHR12128:SF66">
    <property type="entry name" value="4-HYDROXY-2-OXOGLUTARATE ALDOLASE, MITOCHONDRIAL"/>
    <property type="match status" value="1"/>
</dbReference>
<evidence type="ECO:0000256" key="15">
    <source>
        <dbReference type="HAMAP-Rule" id="MF_00418"/>
    </source>
</evidence>
<comment type="similarity">
    <text evidence="3 15 16">Belongs to the DapA family.</text>
</comment>
<keyword evidence="11 15" id="KW-0457">Lysine biosynthesis</keyword>
<reference evidence="20" key="1">
    <citation type="journal article" date="2014" name="Int. J. Syst. Evol. Microbiol.">
        <title>Complete genome sequence of Corynebacterium casei LMG S-19264T (=DSM 44701T), isolated from a smear-ripened cheese.</title>
        <authorList>
            <consortium name="US DOE Joint Genome Institute (JGI-PGF)"/>
            <person name="Walter F."/>
            <person name="Albersmeier A."/>
            <person name="Kalinowski J."/>
            <person name="Ruckert C."/>
        </authorList>
    </citation>
    <scope>NUCLEOTIDE SEQUENCE</scope>
    <source>
        <strain evidence="20">CGMCC 1.12777</strain>
    </source>
</reference>
<dbReference type="InterPro" id="IPR011764">
    <property type="entry name" value="Biotin_carboxylation_dom"/>
</dbReference>
<comment type="pathway">
    <text evidence="2 15">Amino-acid biosynthesis; L-lysine biosynthesis via DAP pathway; (S)-tetrahydrodipicolinate from L-aspartate: step 3/4.</text>
</comment>
<evidence type="ECO:0000256" key="1">
    <source>
        <dbReference type="ARBA" id="ARBA00003294"/>
    </source>
</evidence>
<evidence type="ECO:0000256" key="14">
    <source>
        <dbReference type="ARBA" id="ARBA00047836"/>
    </source>
</evidence>
<feature type="site" description="Part of a proton relay during catalysis" evidence="15">
    <location>
        <position position="108"/>
    </location>
</feature>
<evidence type="ECO:0000259" key="19">
    <source>
        <dbReference type="PROSITE" id="PS50979"/>
    </source>
</evidence>
<comment type="function">
    <text evidence="1 15">Catalyzes the condensation of (S)-aspartate-beta-semialdehyde [(S)-ASA] and pyruvate to 4-hydroxy-tetrahydrodipicolinate (HTPA).</text>
</comment>
<evidence type="ECO:0000256" key="2">
    <source>
        <dbReference type="ARBA" id="ARBA00005120"/>
    </source>
</evidence>
<dbReference type="NCBIfam" id="TIGR00674">
    <property type="entry name" value="dapA"/>
    <property type="match status" value="1"/>
</dbReference>
<evidence type="ECO:0000256" key="9">
    <source>
        <dbReference type="ARBA" id="ARBA00022840"/>
    </source>
</evidence>
<evidence type="ECO:0000256" key="4">
    <source>
        <dbReference type="ARBA" id="ARBA00012086"/>
    </source>
</evidence>
<dbReference type="HAMAP" id="MF_00418">
    <property type="entry name" value="DapA"/>
    <property type="match status" value="1"/>
</dbReference>
<keyword evidence="13 15" id="KW-0704">Schiff base</keyword>
<evidence type="ECO:0000313" key="21">
    <source>
        <dbReference type="Proteomes" id="UP000656813"/>
    </source>
</evidence>
<evidence type="ECO:0000256" key="13">
    <source>
        <dbReference type="ARBA" id="ARBA00023270"/>
    </source>
</evidence>
<evidence type="ECO:0000313" key="20">
    <source>
        <dbReference type="EMBL" id="GGH82029.1"/>
    </source>
</evidence>
<evidence type="ECO:0000256" key="18">
    <source>
        <dbReference type="PIRSR" id="PIRSR001365-2"/>
    </source>
</evidence>
<evidence type="ECO:0000256" key="5">
    <source>
        <dbReference type="ARBA" id="ARBA00022490"/>
    </source>
</evidence>
<keyword evidence="7 15" id="KW-0028">Amino-acid biosynthesis</keyword>
<dbReference type="PRINTS" id="PR00146">
    <property type="entry name" value="DHPICSNTHASE"/>
</dbReference>
<dbReference type="InterPro" id="IPR013785">
    <property type="entry name" value="Aldolase_TIM"/>
</dbReference>
<keyword evidence="8" id="KW-0547">Nucleotide-binding</keyword>
<protein>
    <recommendedName>
        <fullName evidence="4 15">4-hydroxy-tetrahydrodipicolinate synthase</fullName>
        <shortName evidence="15">HTPA synthase</shortName>
        <ecNumber evidence="4 15">4.3.3.7</ecNumber>
    </recommendedName>
</protein>
<keyword evidence="6" id="KW-0436">Ligase</keyword>
<comment type="caution">
    <text evidence="15">Was originally thought to be a dihydrodipicolinate synthase (DHDPS), catalyzing the condensation of (S)-aspartate-beta-semialdehyde [(S)-ASA] and pyruvate to dihydrodipicolinate (DHDP). However, it was shown in E.coli that the product of the enzymatic reaction is not dihydrodipicolinate but in fact (4S)-4-hydroxy-2,3,4,5-tetrahydro-(2S)-dipicolinic acid (HTPA), and that the consecutive dehydration reaction leading to DHDP is not spontaneous but catalyzed by DapB.</text>
</comment>
<comment type="caution">
    <text evidence="20">The sequence shown here is derived from an EMBL/GenBank/DDBJ whole genome shotgun (WGS) entry which is preliminary data.</text>
</comment>
<feature type="active site" description="Proton donor/acceptor" evidence="15 17">
    <location>
        <position position="134"/>
    </location>
</feature>
<dbReference type="GO" id="GO:0008840">
    <property type="term" value="F:4-hydroxy-tetrahydrodipicolinate synthase activity"/>
    <property type="evidence" value="ECO:0007669"/>
    <property type="project" value="UniProtKB-UniRule"/>
</dbReference>
<dbReference type="Proteomes" id="UP000656813">
    <property type="component" value="Unassembled WGS sequence"/>
</dbReference>
<dbReference type="CDD" id="cd00950">
    <property type="entry name" value="DHDPS"/>
    <property type="match status" value="1"/>
</dbReference>
<dbReference type="GO" id="GO:0019877">
    <property type="term" value="P:diaminopimelate biosynthetic process"/>
    <property type="evidence" value="ECO:0007669"/>
    <property type="project" value="UniProtKB-UniRule"/>
</dbReference>
<dbReference type="GO" id="GO:0005829">
    <property type="term" value="C:cytosol"/>
    <property type="evidence" value="ECO:0007669"/>
    <property type="project" value="TreeGrafter"/>
</dbReference>
<dbReference type="PROSITE" id="PS00665">
    <property type="entry name" value="DHDPS_1"/>
    <property type="match status" value="1"/>
</dbReference>
<dbReference type="RefSeq" id="WP_188497337.1">
    <property type="nucleotide sequence ID" value="NZ_BMFV01000014.1"/>
</dbReference>